<name>A0ABU5EEC0_9PROT</name>
<dbReference type="Proteomes" id="UP001279642">
    <property type="component" value="Unassembled WGS sequence"/>
</dbReference>
<evidence type="ECO:0000313" key="1">
    <source>
        <dbReference type="EMBL" id="MDY0884699.1"/>
    </source>
</evidence>
<gene>
    <name evidence="1" type="ORF">SMD27_17785</name>
</gene>
<dbReference type="RefSeq" id="WP_320509771.1">
    <property type="nucleotide sequence ID" value="NZ_JAXCLW010000005.1"/>
</dbReference>
<sequence>MATEQEAEQARDQHAETLIRCGAHAIGIDRGDLYGEPGYVVICYVAPARLPGAIPGEAPGVLPETKPALLPDRLELQRDGRHISVAVIVKPAEPFRPE</sequence>
<proteinExistence type="predicted"/>
<keyword evidence="2" id="KW-1185">Reference proteome</keyword>
<dbReference type="EMBL" id="JAXCLW010000005">
    <property type="protein sequence ID" value="MDY0884699.1"/>
    <property type="molecule type" value="Genomic_DNA"/>
</dbReference>
<comment type="caution">
    <text evidence="1">The sequence shown here is derived from an EMBL/GenBank/DDBJ whole genome shotgun (WGS) entry which is preliminary data.</text>
</comment>
<protein>
    <submittedName>
        <fullName evidence="1">Uncharacterized protein</fullName>
    </submittedName>
</protein>
<reference evidence="1 2" key="1">
    <citation type="journal article" date="2016" name="Antonie Van Leeuwenhoek">
        <title>Dongia soli sp. nov., isolated from soil from Dokdo, Korea.</title>
        <authorList>
            <person name="Kim D.U."/>
            <person name="Lee H."/>
            <person name="Kim H."/>
            <person name="Kim S.G."/>
            <person name="Ka J.O."/>
        </authorList>
    </citation>
    <scope>NUCLEOTIDE SEQUENCE [LARGE SCALE GENOMIC DNA]</scope>
    <source>
        <strain evidence="1 2">D78</strain>
    </source>
</reference>
<evidence type="ECO:0000313" key="2">
    <source>
        <dbReference type="Proteomes" id="UP001279642"/>
    </source>
</evidence>
<accession>A0ABU5EEC0</accession>
<organism evidence="1 2">
    <name type="scientific">Dongia soli</name>
    <dbReference type="NCBI Taxonomy" id="600628"/>
    <lineage>
        <taxon>Bacteria</taxon>
        <taxon>Pseudomonadati</taxon>
        <taxon>Pseudomonadota</taxon>
        <taxon>Alphaproteobacteria</taxon>
        <taxon>Rhodospirillales</taxon>
        <taxon>Dongiaceae</taxon>
        <taxon>Dongia</taxon>
    </lineage>
</organism>